<evidence type="ECO:0000313" key="10">
    <source>
        <dbReference type="Proteomes" id="UP001168990"/>
    </source>
</evidence>
<dbReference type="GO" id="GO:0000981">
    <property type="term" value="F:DNA-binding transcription factor activity, RNA polymerase II-specific"/>
    <property type="evidence" value="ECO:0007669"/>
    <property type="project" value="InterPro"/>
</dbReference>
<organism evidence="9 10">
    <name type="scientific">Microctonus aethiopoides</name>
    <dbReference type="NCBI Taxonomy" id="144406"/>
    <lineage>
        <taxon>Eukaryota</taxon>
        <taxon>Metazoa</taxon>
        <taxon>Ecdysozoa</taxon>
        <taxon>Arthropoda</taxon>
        <taxon>Hexapoda</taxon>
        <taxon>Insecta</taxon>
        <taxon>Pterygota</taxon>
        <taxon>Neoptera</taxon>
        <taxon>Endopterygota</taxon>
        <taxon>Hymenoptera</taxon>
        <taxon>Apocrita</taxon>
        <taxon>Ichneumonoidea</taxon>
        <taxon>Braconidae</taxon>
        <taxon>Euphorinae</taxon>
        <taxon>Microctonus</taxon>
    </lineage>
</organism>
<feature type="region of interest" description="Disordered" evidence="7">
    <location>
        <begin position="401"/>
        <end position="421"/>
    </location>
</feature>
<evidence type="ECO:0000256" key="4">
    <source>
        <dbReference type="ARBA" id="ARBA00023242"/>
    </source>
</evidence>
<keyword evidence="4 5" id="KW-0539">Nucleus</keyword>
<dbReference type="PROSITE" id="PS50071">
    <property type="entry name" value="HOMEOBOX_2"/>
    <property type="match status" value="1"/>
</dbReference>
<dbReference type="InterPro" id="IPR009057">
    <property type="entry name" value="Homeodomain-like_sf"/>
</dbReference>
<reference evidence="9" key="1">
    <citation type="journal article" date="2023" name="bioRxiv">
        <title>Scaffold-level genome assemblies of two parasitoid biocontrol wasps reveal the parthenogenesis mechanism and an associated novel virus.</title>
        <authorList>
            <person name="Inwood S."/>
            <person name="Skelly J."/>
            <person name="Guhlin J."/>
            <person name="Harrop T."/>
            <person name="Goldson S."/>
            <person name="Dearden P."/>
        </authorList>
    </citation>
    <scope>NUCLEOTIDE SEQUENCE</scope>
    <source>
        <strain evidence="9">Irish</strain>
        <tissue evidence="9">Whole body</tissue>
    </source>
</reference>
<evidence type="ECO:0000259" key="8">
    <source>
        <dbReference type="PROSITE" id="PS50071"/>
    </source>
</evidence>
<gene>
    <name evidence="9" type="ORF">PV328_008038</name>
</gene>
<dbReference type="EMBL" id="JAQQBS010001423">
    <property type="protein sequence ID" value="KAK0160652.1"/>
    <property type="molecule type" value="Genomic_DNA"/>
</dbReference>
<dbReference type="GO" id="GO:0000978">
    <property type="term" value="F:RNA polymerase II cis-regulatory region sequence-specific DNA binding"/>
    <property type="evidence" value="ECO:0007669"/>
    <property type="project" value="TreeGrafter"/>
</dbReference>
<dbReference type="InterPro" id="IPR001356">
    <property type="entry name" value="HD"/>
</dbReference>
<dbReference type="InterPro" id="IPR017970">
    <property type="entry name" value="Homeobox_CS"/>
</dbReference>
<evidence type="ECO:0000313" key="9">
    <source>
        <dbReference type="EMBL" id="KAK0160652.1"/>
    </source>
</evidence>
<dbReference type="InterPro" id="IPR020479">
    <property type="entry name" value="HD_metazoa"/>
</dbReference>
<evidence type="ECO:0000256" key="3">
    <source>
        <dbReference type="ARBA" id="ARBA00023155"/>
    </source>
</evidence>
<comment type="caution">
    <text evidence="9">The sequence shown here is derived from an EMBL/GenBank/DDBJ whole genome shotgun (WGS) entry which is preliminary data.</text>
</comment>
<dbReference type="GO" id="GO:0045944">
    <property type="term" value="P:positive regulation of transcription by RNA polymerase II"/>
    <property type="evidence" value="ECO:0007669"/>
    <property type="project" value="UniProtKB-ARBA"/>
</dbReference>
<accession>A0AA39EZF8</accession>
<protein>
    <recommendedName>
        <fullName evidence="8">Homeobox domain-containing protein</fullName>
    </recommendedName>
</protein>
<proteinExistence type="predicted"/>
<dbReference type="Pfam" id="PF00046">
    <property type="entry name" value="Homeodomain"/>
    <property type="match status" value="1"/>
</dbReference>
<dbReference type="PROSITE" id="PS00027">
    <property type="entry name" value="HOMEOBOX_1"/>
    <property type="match status" value="1"/>
</dbReference>
<dbReference type="PRINTS" id="PR00024">
    <property type="entry name" value="HOMEOBOX"/>
</dbReference>
<keyword evidence="2 5" id="KW-0238">DNA-binding</keyword>
<dbReference type="Proteomes" id="UP001168990">
    <property type="component" value="Unassembled WGS sequence"/>
</dbReference>
<dbReference type="AlphaFoldDB" id="A0AA39EZF8"/>
<keyword evidence="3 5" id="KW-0371">Homeobox</keyword>
<dbReference type="PANTHER" id="PTHR45664">
    <property type="entry name" value="PROTEIN ZERKNUELLT 1-RELATED"/>
    <property type="match status" value="1"/>
</dbReference>
<evidence type="ECO:0000256" key="7">
    <source>
        <dbReference type="SAM" id="MobiDB-lite"/>
    </source>
</evidence>
<comment type="subcellular location">
    <subcellularLocation>
        <location evidence="1 5 6">Nucleus</location>
    </subcellularLocation>
</comment>
<feature type="DNA-binding region" description="Homeobox" evidence="5">
    <location>
        <begin position="148"/>
        <end position="189"/>
    </location>
</feature>
<dbReference type="PANTHER" id="PTHR45664:SF12">
    <property type="entry name" value="PANCREAS_DUODENUM HOMEOBOX PROTEIN 1"/>
    <property type="match status" value="1"/>
</dbReference>
<evidence type="ECO:0000256" key="6">
    <source>
        <dbReference type="RuleBase" id="RU000682"/>
    </source>
</evidence>
<name>A0AA39EZF8_9HYME</name>
<evidence type="ECO:0000256" key="2">
    <source>
        <dbReference type="ARBA" id="ARBA00023125"/>
    </source>
</evidence>
<dbReference type="GO" id="GO:0005634">
    <property type="term" value="C:nucleus"/>
    <property type="evidence" value="ECO:0007669"/>
    <property type="project" value="UniProtKB-SubCell"/>
</dbReference>
<dbReference type="Gene3D" id="1.10.10.60">
    <property type="entry name" value="Homeodomain-like"/>
    <property type="match status" value="1"/>
</dbReference>
<dbReference type="SUPFAM" id="SSF46689">
    <property type="entry name" value="Homeodomain-like"/>
    <property type="match status" value="1"/>
</dbReference>
<dbReference type="CDD" id="cd00086">
    <property type="entry name" value="homeodomain"/>
    <property type="match status" value="1"/>
</dbReference>
<evidence type="ECO:0000256" key="1">
    <source>
        <dbReference type="ARBA" id="ARBA00004123"/>
    </source>
</evidence>
<dbReference type="SMART" id="SM00389">
    <property type="entry name" value="HOX"/>
    <property type="match status" value="1"/>
</dbReference>
<evidence type="ECO:0000256" key="5">
    <source>
        <dbReference type="PROSITE-ProRule" id="PRU00108"/>
    </source>
</evidence>
<feature type="domain" description="Homeobox" evidence="8">
    <location>
        <begin position="146"/>
        <end position="188"/>
    </location>
</feature>
<reference evidence="9" key="2">
    <citation type="submission" date="2023-03" db="EMBL/GenBank/DDBJ databases">
        <authorList>
            <person name="Inwood S.N."/>
            <person name="Skelly J.G."/>
            <person name="Guhlin J."/>
            <person name="Harrop T.W.R."/>
            <person name="Goldson S.G."/>
            <person name="Dearden P.K."/>
        </authorList>
    </citation>
    <scope>NUCLEOTIDE SEQUENCE</scope>
    <source>
        <strain evidence="9">Irish</strain>
        <tissue evidence="9">Whole body</tissue>
    </source>
</reference>
<sequence>MTIEKFILVCDWSVVTSPRSKESNSKGQEIVEKNIKIELTVLDSSKNNISENKKMTLLDSNNLYQQNDSNEFFVVHTPESVQSIGSTSSQHGSINNHNYDSAFCNKQSPPEYRNQNSDENVSNIVFNSTLLNQQQQKHLAELNHQHREFSCGRYLCRPRRIEMATTLNLSERQIKIWFQNRRMKYKKENTTTKCPNATIKSENKMKKLSSIEKESKLNMAANNHKNCRSMDTIKNSSINFLPTEEELLALPPMYPTTIYRNFNRGINYDNVYIANNNNNLNIEQYHMEHLNTNNLGHLSENSDYCKSFNPDGNYNLRLEQQQQQFTKNNSCAVGDNGDNGFIQEQEMKKDFSNNQRSTEWNQQKDFSNRGFYTIHHYPTNDNHNEIRQNDQINYQNEFDSGYAEPQNFSISHAPPPPPPPPIYYQQNSDVRGLEIVNGQKYQNYINNINNECLPERHDISLNLTCL</sequence>
<keyword evidence="10" id="KW-1185">Reference proteome</keyword>